<protein>
    <recommendedName>
        <fullName evidence="8">trypsin</fullName>
        <ecNumber evidence="8">3.4.21.4</ecNumber>
    </recommendedName>
</protein>
<accession>A0A9Q0M0S1</accession>
<dbReference type="InterPro" id="IPR001254">
    <property type="entry name" value="Trypsin_dom"/>
</dbReference>
<evidence type="ECO:0000313" key="11">
    <source>
        <dbReference type="EMBL" id="KAJ6216959.1"/>
    </source>
</evidence>
<feature type="chain" id="PRO_5040357689" description="trypsin" evidence="9">
    <location>
        <begin position="16"/>
        <end position="252"/>
    </location>
</feature>
<dbReference type="AlphaFoldDB" id="A0A9Q0M0S1"/>
<evidence type="ECO:0000256" key="9">
    <source>
        <dbReference type="SAM" id="SignalP"/>
    </source>
</evidence>
<evidence type="ECO:0000256" key="6">
    <source>
        <dbReference type="ARBA" id="ARBA00023157"/>
    </source>
</evidence>
<feature type="domain" description="Peptidase S1" evidence="10">
    <location>
        <begin position="28"/>
        <end position="252"/>
    </location>
</feature>
<keyword evidence="5" id="KW-0720">Serine protease</keyword>
<keyword evidence="9" id="KW-0732">Signal</keyword>
<keyword evidence="4" id="KW-0378">Hydrolase</keyword>
<name>A0A9Q0M0S1_BLOTA</name>
<dbReference type="FunFam" id="2.40.10.10:FF:000068">
    <property type="entry name" value="transmembrane protease serine 2"/>
    <property type="match status" value="1"/>
</dbReference>
<dbReference type="InterPro" id="IPR009003">
    <property type="entry name" value="Peptidase_S1_PA"/>
</dbReference>
<evidence type="ECO:0000256" key="8">
    <source>
        <dbReference type="ARBA" id="ARBA00038868"/>
    </source>
</evidence>
<evidence type="ECO:0000256" key="5">
    <source>
        <dbReference type="ARBA" id="ARBA00022825"/>
    </source>
</evidence>
<gene>
    <name evidence="11" type="ORF">RDWZM_008116</name>
</gene>
<dbReference type="InterPro" id="IPR001314">
    <property type="entry name" value="Peptidase_S1A"/>
</dbReference>
<keyword evidence="2" id="KW-0645">Protease</keyword>
<evidence type="ECO:0000313" key="12">
    <source>
        <dbReference type="Proteomes" id="UP001142055"/>
    </source>
</evidence>
<evidence type="ECO:0000256" key="3">
    <source>
        <dbReference type="ARBA" id="ARBA00022757"/>
    </source>
</evidence>
<dbReference type="OMA" id="ENGMISY"/>
<dbReference type="SMART" id="SM00020">
    <property type="entry name" value="Tryp_SPc"/>
    <property type="match status" value="1"/>
</dbReference>
<keyword evidence="6" id="KW-1015">Disulfide bond</keyword>
<proteinExistence type="inferred from homology"/>
<dbReference type="PANTHER" id="PTHR24276">
    <property type="entry name" value="POLYSERASE-RELATED"/>
    <property type="match status" value="1"/>
</dbReference>
<reference evidence="11" key="1">
    <citation type="submission" date="2022-12" db="EMBL/GenBank/DDBJ databases">
        <title>Genome assemblies of Blomia tropicalis.</title>
        <authorList>
            <person name="Cui Y."/>
        </authorList>
    </citation>
    <scope>NUCLEOTIDE SEQUENCE</scope>
    <source>
        <tissue evidence="11">Adult mites</tissue>
    </source>
</reference>
<dbReference type="Gene3D" id="2.40.10.10">
    <property type="entry name" value="Trypsin-like serine proteases"/>
    <property type="match status" value="1"/>
</dbReference>
<dbReference type="PANTHER" id="PTHR24276:SF97">
    <property type="entry name" value="GH13245P2-RELATED"/>
    <property type="match status" value="1"/>
</dbReference>
<comment type="catalytic activity">
    <reaction evidence="7">
        <text>Preferential cleavage: Arg-|-Xaa, Lys-|-Xaa.</text>
        <dbReference type="EC" id="3.4.21.4"/>
    </reaction>
</comment>
<dbReference type="SUPFAM" id="SSF50494">
    <property type="entry name" value="Trypsin-like serine proteases"/>
    <property type="match status" value="1"/>
</dbReference>
<evidence type="ECO:0000256" key="7">
    <source>
        <dbReference type="ARBA" id="ARBA00036320"/>
    </source>
</evidence>
<dbReference type="Proteomes" id="UP001142055">
    <property type="component" value="Chromosome 3"/>
</dbReference>
<dbReference type="InterPro" id="IPR050430">
    <property type="entry name" value="Peptidase_S1"/>
</dbReference>
<dbReference type="PRINTS" id="PR00722">
    <property type="entry name" value="CHYMOTRYPSIN"/>
</dbReference>
<dbReference type="CDD" id="cd00190">
    <property type="entry name" value="Tryp_SPc"/>
    <property type="match status" value="1"/>
</dbReference>
<evidence type="ECO:0000259" key="10">
    <source>
        <dbReference type="PROSITE" id="PS50240"/>
    </source>
</evidence>
<dbReference type="PROSITE" id="PS50240">
    <property type="entry name" value="TRYPSIN_DOM"/>
    <property type="match status" value="1"/>
</dbReference>
<dbReference type="InterPro" id="IPR043504">
    <property type="entry name" value="Peptidase_S1_PA_chymotrypsin"/>
</dbReference>
<comment type="caution">
    <text evidence="11">The sequence shown here is derived from an EMBL/GenBank/DDBJ whole genome shotgun (WGS) entry which is preliminary data.</text>
</comment>
<dbReference type="EMBL" id="JAPWDV010000003">
    <property type="protein sequence ID" value="KAJ6216959.1"/>
    <property type="molecule type" value="Genomic_DNA"/>
</dbReference>
<comment type="similarity">
    <text evidence="1">Belongs to the peptidase S1 family.</text>
</comment>
<keyword evidence="12" id="KW-1185">Reference proteome</keyword>
<evidence type="ECO:0000256" key="4">
    <source>
        <dbReference type="ARBA" id="ARBA00022801"/>
    </source>
</evidence>
<dbReference type="GO" id="GO:0007586">
    <property type="term" value="P:digestion"/>
    <property type="evidence" value="ECO:0007669"/>
    <property type="project" value="UniProtKB-KW"/>
</dbReference>
<dbReference type="EC" id="3.4.21.4" evidence="8"/>
<dbReference type="GO" id="GO:0006508">
    <property type="term" value="P:proteolysis"/>
    <property type="evidence" value="ECO:0007669"/>
    <property type="project" value="UniProtKB-KW"/>
</dbReference>
<sequence>MYFFELFLFVGVVNAGHLSLEPMNEGKIFGGQDAKDGDAPWQVAIQKPLNRTFLCGGSILNKHWVVTSASCIGNTSAAFLKVRYNTLKLGGGFTLFVTKVIKHENYSEYPRDYDIALVRTLGIIFPGRKNSNPIKLPEKDETKTNGTQITISGWGTYTNGSEEYSQNLKLGKLTISDQTKCKQIYSNEITDRMFCAKDDKSKVYSGKGDDGGPASKDKTLIGILITQYHKCNEYDIFTNVYQFVSWIKKHIN</sequence>
<feature type="signal peptide" evidence="9">
    <location>
        <begin position="1"/>
        <end position="15"/>
    </location>
</feature>
<evidence type="ECO:0000256" key="2">
    <source>
        <dbReference type="ARBA" id="ARBA00022670"/>
    </source>
</evidence>
<organism evidence="11 12">
    <name type="scientific">Blomia tropicalis</name>
    <name type="common">Mite</name>
    <dbReference type="NCBI Taxonomy" id="40697"/>
    <lineage>
        <taxon>Eukaryota</taxon>
        <taxon>Metazoa</taxon>
        <taxon>Ecdysozoa</taxon>
        <taxon>Arthropoda</taxon>
        <taxon>Chelicerata</taxon>
        <taxon>Arachnida</taxon>
        <taxon>Acari</taxon>
        <taxon>Acariformes</taxon>
        <taxon>Sarcoptiformes</taxon>
        <taxon>Astigmata</taxon>
        <taxon>Glycyphagoidea</taxon>
        <taxon>Echimyopodidae</taxon>
        <taxon>Blomia</taxon>
    </lineage>
</organism>
<dbReference type="GO" id="GO:0004252">
    <property type="term" value="F:serine-type endopeptidase activity"/>
    <property type="evidence" value="ECO:0007669"/>
    <property type="project" value="UniProtKB-EC"/>
</dbReference>
<evidence type="ECO:0000256" key="1">
    <source>
        <dbReference type="ARBA" id="ARBA00007664"/>
    </source>
</evidence>
<keyword evidence="3" id="KW-0222">Digestion</keyword>
<dbReference type="Pfam" id="PF00089">
    <property type="entry name" value="Trypsin"/>
    <property type="match status" value="1"/>
</dbReference>